<keyword evidence="4" id="KW-1185">Reference proteome</keyword>
<evidence type="ECO:0000256" key="1">
    <source>
        <dbReference type="SAM" id="Phobius"/>
    </source>
</evidence>
<name>A0A0X1KR26_9THEM</name>
<evidence type="ECO:0000313" key="3">
    <source>
        <dbReference type="EMBL" id="AJC73650.1"/>
    </source>
</evidence>
<dbReference type="GO" id="GO:0016740">
    <property type="term" value="F:transferase activity"/>
    <property type="evidence" value="ECO:0007669"/>
    <property type="project" value="UniProtKB-KW"/>
</dbReference>
<dbReference type="OrthoDB" id="9806525at2"/>
<dbReference type="CDD" id="cd00761">
    <property type="entry name" value="Glyco_tranf_GTA_type"/>
    <property type="match status" value="1"/>
</dbReference>
<dbReference type="KEGG" id="phy:AJ81_04880"/>
<dbReference type="PATRIC" id="fig|1123384.7.peg.963"/>
<reference evidence="3 4" key="1">
    <citation type="submission" date="2014-01" db="EMBL/GenBank/DDBJ databases">
        <title>Genome sequencing of Thermotog hypogea.</title>
        <authorList>
            <person name="Zhang X."/>
            <person name="Alvare G."/>
            <person name="Fristensky B."/>
            <person name="Chen L."/>
            <person name="Suen T."/>
            <person name="Chen Q."/>
            <person name="Ma K."/>
        </authorList>
    </citation>
    <scope>NUCLEOTIDE SEQUENCE [LARGE SCALE GENOMIC DNA]</scope>
    <source>
        <strain evidence="3 4">DSM 11164</strain>
    </source>
</reference>
<feature type="transmembrane region" description="Helical" evidence="1">
    <location>
        <begin position="257"/>
        <end position="278"/>
    </location>
</feature>
<dbReference type="STRING" id="1123384.AJ81_04880"/>
<gene>
    <name evidence="3" type="ORF">AJ81_04880</name>
</gene>
<dbReference type="AlphaFoldDB" id="A0A0X1KR26"/>
<sequence>MRHVLLISSWLIGWILFSRMRFLQKKIPSRRPSVSLIVPARNEELNIGKILRALKKQTYENLEIIVVNDNSTDRTKQIVQSFEDVKLVDFSSEPPEGWAGKSWACWNGYLNSSGEILIFMDADVEPQPEAIESLVAIQLEHDGLVSVWPYQRFEKLYEHLSLPFNMIVIGSMGSFSVFKTKPMGAYGPVIVVSRRDYEKTQGHAAFKDGVLEDIKLGRLFLQRGYRVENYLGGSLIKFRMYPQGLAQLFQGFSKNMALGASSLGPMFFLVFIWMVGLYSGMGNLFSFPYSLYYFLFAIQIYKVSKKTGDYTILDALLYFLHYLFFLLVFFVSLYKVIFLKSVEWKGRKIRV</sequence>
<dbReference type="PaxDb" id="1123384-AJ81_04880"/>
<feature type="transmembrane region" description="Helical" evidence="1">
    <location>
        <begin position="315"/>
        <end position="337"/>
    </location>
</feature>
<feature type="transmembrane region" description="Helical" evidence="1">
    <location>
        <begin position="284"/>
        <end position="303"/>
    </location>
</feature>
<dbReference type="Proteomes" id="UP000077469">
    <property type="component" value="Chromosome"/>
</dbReference>
<dbReference type="InterPro" id="IPR001173">
    <property type="entry name" value="Glyco_trans_2-like"/>
</dbReference>
<dbReference type="Gene3D" id="3.90.550.10">
    <property type="entry name" value="Spore Coat Polysaccharide Biosynthesis Protein SpsA, Chain A"/>
    <property type="match status" value="1"/>
</dbReference>
<keyword evidence="1" id="KW-0472">Membrane</keyword>
<accession>A0A0X1KR26</accession>
<organism evidence="3 4">
    <name type="scientific">Pseudothermotoga hypogea DSM 11164 = NBRC 106472</name>
    <dbReference type="NCBI Taxonomy" id="1123384"/>
    <lineage>
        <taxon>Bacteria</taxon>
        <taxon>Thermotogati</taxon>
        <taxon>Thermotogota</taxon>
        <taxon>Thermotogae</taxon>
        <taxon>Thermotogales</taxon>
        <taxon>Thermotogaceae</taxon>
        <taxon>Pseudothermotoga</taxon>
    </lineage>
</organism>
<dbReference type="PANTHER" id="PTHR43630">
    <property type="entry name" value="POLY-BETA-1,6-N-ACETYL-D-GLUCOSAMINE SYNTHASE"/>
    <property type="match status" value="1"/>
</dbReference>
<evidence type="ECO:0000259" key="2">
    <source>
        <dbReference type="Pfam" id="PF00535"/>
    </source>
</evidence>
<proteinExistence type="predicted"/>
<dbReference type="SUPFAM" id="SSF53448">
    <property type="entry name" value="Nucleotide-diphospho-sugar transferases"/>
    <property type="match status" value="1"/>
</dbReference>
<feature type="domain" description="Glycosyltransferase 2-like" evidence="2">
    <location>
        <begin position="35"/>
        <end position="158"/>
    </location>
</feature>
<dbReference type="PANTHER" id="PTHR43630:SF2">
    <property type="entry name" value="GLYCOSYLTRANSFERASE"/>
    <property type="match status" value="1"/>
</dbReference>
<keyword evidence="3" id="KW-0808">Transferase</keyword>
<dbReference type="Pfam" id="PF00535">
    <property type="entry name" value="Glycos_transf_2"/>
    <property type="match status" value="1"/>
</dbReference>
<dbReference type="EMBL" id="CP007141">
    <property type="protein sequence ID" value="AJC73650.1"/>
    <property type="molecule type" value="Genomic_DNA"/>
</dbReference>
<evidence type="ECO:0000313" key="4">
    <source>
        <dbReference type="Proteomes" id="UP000077469"/>
    </source>
</evidence>
<keyword evidence="1" id="KW-1133">Transmembrane helix</keyword>
<keyword evidence="1" id="KW-0812">Transmembrane</keyword>
<protein>
    <submittedName>
        <fullName evidence="3">Glycosyl transferase</fullName>
    </submittedName>
</protein>
<dbReference type="InterPro" id="IPR029044">
    <property type="entry name" value="Nucleotide-diphossugar_trans"/>
</dbReference>